<evidence type="ECO:0000256" key="1">
    <source>
        <dbReference type="SAM" id="MobiDB-lite"/>
    </source>
</evidence>
<feature type="compositionally biased region" description="Low complexity" evidence="1">
    <location>
        <begin position="21"/>
        <end position="31"/>
    </location>
</feature>
<sequence length="88" mass="9305">MPLPLAWHGQQAEHRLHESASRSTATPSRTTRAADGDVRSADRYAGQAGSHKVSLGKVIKTMKETGAGMSVKCKETARGGSAVNIIEC</sequence>
<protein>
    <submittedName>
        <fullName evidence="2">Uncharacterized protein</fullName>
    </submittedName>
</protein>
<evidence type="ECO:0000313" key="2">
    <source>
        <dbReference type="EMBL" id="GGZ25469.1"/>
    </source>
</evidence>
<proteinExistence type="predicted"/>
<reference evidence="2" key="2">
    <citation type="submission" date="2020-09" db="EMBL/GenBank/DDBJ databases">
        <authorList>
            <person name="Sun Q."/>
            <person name="Ohkuma M."/>
        </authorList>
    </citation>
    <scope>NUCLEOTIDE SEQUENCE</scope>
    <source>
        <strain evidence="2">JCM 4815</strain>
    </source>
</reference>
<comment type="caution">
    <text evidence="2">The sequence shown here is derived from an EMBL/GenBank/DDBJ whole genome shotgun (WGS) entry which is preliminary data.</text>
</comment>
<dbReference type="AlphaFoldDB" id="A0A918PXS2"/>
<organism evidence="2 3">
    <name type="scientific">Streptomyces poonensis</name>
    <dbReference type="NCBI Taxonomy" id="68255"/>
    <lineage>
        <taxon>Bacteria</taxon>
        <taxon>Bacillati</taxon>
        <taxon>Actinomycetota</taxon>
        <taxon>Actinomycetes</taxon>
        <taxon>Kitasatosporales</taxon>
        <taxon>Streptomycetaceae</taxon>
        <taxon>Streptomyces</taxon>
    </lineage>
</organism>
<keyword evidence="3" id="KW-1185">Reference proteome</keyword>
<dbReference type="Proteomes" id="UP000622166">
    <property type="component" value="Unassembled WGS sequence"/>
</dbReference>
<accession>A0A918PXS2</accession>
<feature type="compositionally biased region" description="Basic and acidic residues" evidence="1">
    <location>
        <begin position="11"/>
        <end position="20"/>
    </location>
</feature>
<gene>
    <name evidence="2" type="ORF">GCM10010365_52150</name>
</gene>
<feature type="compositionally biased region" description="Basic and acidic residues" evidence="1">
    <location>
        <begin position="32"/>
        <end position="42"/>
    </location>
</feature>
<evidence type="ECO:0000313" key="3">
    <source>
        <dbReference type="Proteomes" id="UP000622166"/>
    </source>
</evidence>
<name>A0A918PXS2_9ACTN</name>
<feature type="region of interest" description="Disordered" evidence="1">
    <location>
        <begin position="1"/>
        <end position="53"/>
    </location>
</feature>
<dbReference type="EMBL" id="BMVW01000012">
    <property type="protein sequence ID" value="GGZ25469.1"/>
    <property type="molecule type" value="Genomic_DNA"/>
</dbReference>
<reference evidence="2" key="1">
    <citation type="journal article" date="2014" name="Int. J. Syst. Evol. Microbiol.">
        <title>Complete genome sequence of Corynebacterium casei LMG S-19264T (=DSM 44701T), isolated from a smear-ripened cheese.</title>
        <authorList>
            <consortium name="US DOE Joint Genome Institute (JGI-PGF)"/>
            <person name="Walter F."/>
            <person name="Albersmeier A."/>
            <person name="Kalinowski J."/>
            <person name="Ruckert C."/>
        </authorList>
    </citation>
    <scope>NUCLEOTIDE SEQUENCE</scope>
    <source>
        <strain evidence="2">JCM 4815</strain>
    </source>
</reference>